<keyword evidence="3" id="KW-1185">Reference proteome</keyword>
<accession>A0A4Y2T6V9</accession>
<sequence length="139" mass="15364">MAKALDHPARSTIDHTLHSGSDARQCCKGRGPHHAETTWKNAQQRIRARRPTAAAILAEGRSDSFHLSDVRATSTARRCGLLRFLPVHLLKTVPGMHGFLFHEGSPAITRGSYVNDNHALLYDFPSPRCTLSVLKVCSR</sequence>
<evidence type="ECO:0000313" key="2">
    <source>
        <dbReference type="EMBL" id="GBN94875.1"/>
    </source>
</evidence>
<comment type="caution">
    <text evidence="2">The sequence shown here is derived from an EMBL/GenBank/DDBJ whole genome shotgun (WGS) entry which is preliminary data.</text>
</comment>
<protein>
    <submittedName>
        <fullName evidence="2">Uncharacterized protein</fullName>
    </submittedName>
</protein>
<name>A0A4Y2T6V9_ARAVE</name>
<gene>
    <name evidence="2" type="ORF">AVEN_219411_1</name>
</gene>
<reference evidence="2 3" key="1">
    <citation type="journal article" date="2019" name="Sci. Rep.">
        <title>Orb-weaving spider Araneus ventricosus genome elucidates the spidroin gene catalogue.</title>
        <authorList>
            <person name="Kono N."/>
            <person name="Nakamura H."/>
            <person name="Ohtoshi R."/>
            <person name="Moran D.A.P."/>
            <person name="Shinohara A."/>
            <person name="Yoshida Y."/>
            <person name="Fujiwara M."/>
            <person name="Mori M."/>
            <person name="Tomita M."/>
            <person name="Arakawa K."/>
        </authorList>
    </citation>
    <scope>NUCLEOTIDE SEQUENCE [LARGE SCALE GENOMIC DNA]</scope>
</reference>
<feature type="compositionally biased region" description="Basic and acidic residues" evidence="1">
    <location>
        <begin position="1"/>
        <end position="17"/>
    </location>
</feature>
<evidence type="ECO:0000313" key="3">
    <source>
        <dbReference type="Proteomes" id="UP000499080"/>
    </source>
</evidence>
<dbReference type="Proteomes" id="UP000499080">
    <property type="component" value="Unassembled WGS sequence"/>
</dbReference>
<feature type="region of interest" description="Disordered" evidence="1">
    <location>
        <begin position="1"/>
        <end position="37"/>
    </location>
</feature>
<dbReference type="EMBL" id="BGPR01025728">
    <property type="protein sequence ID" value="GBN94875.1"/>
    <property type="molecule type" value="Genomic_DNA"/>
</dbReference>
<evidence type="ECO:0000256" key="1">
    <source>
        <dbReference type="SAM" id="MobiDB-lite"/>
    </source>
</evidence>
<proteinExistence type="predicted"/>
<organism evidence="2 3">
    <name type="scientific">Araneus ventricosus</name>
    <name type="common">Orbweaver spider</name>
    <name type="synonym">Epeira ventricosa</name>
    <dbReference type="NCBI Taxonomy" id="182803"/>
    <lineage>
        <taxon>Eukaryota</taxon>
        <taxon>Metazoa</taxon>
        <taxon>Ecdysozoa</taxon>
        <taxon>Arthropoda</taxon>
        <taxon>Chelicerata</taxon>
        <taxon>Arachnida</taxon>
        <taxon>Araneae</taxon>
        <taxon>Araneomorphae</taxon>
        <taxon>Entelegynae</taxon>
        <taxon>Araneoidea</taxon>
        <taxon>Araneidae</taxon>
        <taxon>Araneus</taxon>
    </lineage>
</organism>
<dbReference type="AlphaFoldDB" id="A0A4Y2T6V9"/>
<dbReference type="OrthoDB" id="10573293at2759"/>